<accession>A0A7J9SDL6</accession>
<organism evidence="2 3">
    <name type="scientific">Methanococcus maripaludis</name>
    <name type="common">Methanococcus deltae</name>
    <dbReference type="NCBI Taxonomy" id="39152"/>
    <lineage>
        <taxon>Archaea</taxon>
        <taxon>Methanobacteriati</taxon>
        <taxon>Methanobacteriota</taxon>
        <taxon>Methanomada group</taxon>
        <taxon>Methanococci</taxon>
        <taxon>Methanococcales</taxon>
        <taxon>Methanococcaceae</taxon>
        <taxon>Methanococcus</taxon>
    </lineage>
</organism>
<proteinExistence type="predicted"/>
<dbReference type="RefSeq" id="WP_184232062.1">
    <property type="nucleotide sequence ID" value="NZ_JACHED010000005.1"/>
</dbReference>
<sequence>MELDHNNTIDKLKRYLIRHGYPKESLALEFKMGRYRVDLAVIDPSLNIPVQIFEIKTDEKFLDQGIGQARRFRSELNRMGKLDVPIYLVFPKKEEPGFKIINVDKYSKEVQDIDLSSTDLSMLDYNLQKTGRISEKISETSDKREDTADHFKYTCWILGVIVSILFLLDYFGKMPFEISKIPLLVIAIGLFLMPYGSKLKLIGMEFERLKQSK</sequence>
<evidence type="ECO:0000313" key="2">
    <source>
        <dbReference type="EMBL" id="MBB6497775.1"/>
    </source>
</evidence>
<evidence type="ECO:0000313" key="3">
    <source>
        <dbReference type="Proteomes" id="UP000590564"/>
    </source>
</evidence>
<protein>
    <submittedName>
        <fullName evidence="2">Uncharacterized protein</fullName>
    </submittedName>
</protein>
<dbReference type="Proteomes" id="UP000590564">
    <property type="component" value="Unassembled WGS sequence"/>
</dbReference>
<gene>
    <name evidence="2" type="ORF">HNP96_001834</name>
</gene>
<dbReference type="EMBL" id="JACHED010000005">
    <property type="protein sequence ID" value="MBB6497775.1"/>
    <property type="molecule type" value="Genomic_DNA"/>
</dbReference>
<keyword evidence="1" id="KW-0812">Transmembrane</keyword>
<feature type="transmembrane region" description="Helical" evidence="1">
    <location>
        <begin position="178"/>
        <end position="196"/>
    </location>
</feature>
<reference evidence="2 3" key="1">
    <citation type="submission" date="2020-08" db="EMBL/GenBank/DDBJ databases">
        <title>Genomic Encyclopedia of Type Strains, Phase IV (KMG-V): Genome sequencing to study the core and pangenomes of soil and plant-associated prokaryotes.</title>
        <authorList>
            <person name="Whitman W."/>
        </authorList>
    </citation>
    <scope>NUCLEOTIDE SEQUENCE [LARGE SCALE GENOMIC DNA]</scope>
    <source>
        <strain evidence="2 3">D1</strain>
    </source>
</reference>
<feature type="transmembrane region" description="Helical" evidence="1">
    <location>
        <begin position="153"/>
        <end position="172"/>
    </location>
</feature>
<keyword evidence="1" id="KW-1133">Transmembrane helix</keyword>
<keyword evidence="1" id="KW-0472">Membrane</keyword>
<evidence type="ECO:0000256" key="1">
    <source>
        <dbReference type="SAM" id="Phobius"/>
    </source>
</evidence>
<name>A0A7J9SDL6_METMI</name>
<comment type="caution">
    <text evidence="2">The sequence shown here is derived from an EMBL/GenBank/DDBJ whole genome shotgun (WGS) entry which is preliminary data.</text>
</comment>
<dbReference type="AlphaFoldDB" id="A0A7J9SDL6"/>